<comment type="pathway">
    <text evidence="5 7">Amino-sugar metabolism; N-acetylneuraminate degradation; D-fructose 6-phosphate from N-acetylneuraminate: step 5/5.</text>
</comment>
<evidence type="ECO:0000313" key="11">
    <source>
        <dbReference type="Proteomes" id="UP000004757"/>
    </source>
</evidence>
<dbReference type="InterPro" id="IPR006680">
    <property type="entry name" value="Amidohydro-rel"/>
</dbReference>
<dbReference type="InterPro" id="IPR011059">
    <property type="entry name" value="Metal-dep_hydrolase_composite"/>
</dbReference>
<comment type="activity regulation">
    <text evidence="7">Allosterically activated by N-acetylglucosamine 6-phosphate (GlcNAc6P).</text>
</comment>
<name>D4XX52_9BACT</name>
<keyword evidence="11" id="KW-1185">Reference proteome</keyword>
<feature type="site" description="Part of the allosteric site" evidence="7">
    <location>
        <position position="343"/>
    </location>
</feature>
<evidence type="ECO:0000256" key="7">
    <source>
        <dbReference type="HAMAP-Rule" id="MF_01241"/>
    </source>
</evidence>
<dbReference type="CDD" id="cd01399">
    <property type="entry name" value="GlcN6P_deaminase"/>
    <property type="match status" value="1"/>
</dbReference>
<dbReference type="eggNOG" id="COG1820">
    <property type="taxonomic scope" value="Bacteria"/>
</dbReference>
<dbReference type="UniPathway" id="UPA00629">
    <property type="reaction ID" value="UER00684"/>
</dbReference>
<dbReference type="GO" id="GO:0006043">
    <property type="term" value="P:glucosamine catabolic process"/>
    <property type="evidence" value="ECO:0007669"/>
    <property type="project" value="TreeGrafter"/>
</dbReference>
<proteinExistence type="inferred from homology"/>
<dbReference type="PANTHER" id="PTHR11280:SF5">
    <property type="entry name" value="GLUCOSAMINE-6-PHOSPHATE ISOMERASE"/>
    <property type="match status" value="1"/>
</dbReference>
<comment type="similarity">
    <text evidence="6 7">Belongs to the glucosamine/galactosamine-6-phosphate isomerase family. NagB subfamily.</text>
</comment>
<dbReference type="InterPro" id="IPR018321">
    <property type="entry name" value="Glucosamine6P_isomerase_CS"/>
</dbReference>
<dbReference type="GO" id="GO:0005975">
    <property type="term" value="P:carbohydrate metabolic process"/>
    <property type="evidence" value="ECO:0007669"/>
    <property type="project" value="InterPro"/>
</dbReference>
<reference evidence="10 11" key="1">
    <citation type="submission" date="2010-03" db="EMBL/GenBank/DDBJ databases">
        <authorList>
            <person name="Glass J.I."/>
            <person name="Benders G.A."/>
            <person name="Durkin A.S."/>
            <person name="Farmerie W.G."/>
            <person name="Hlavinka K."/>
            <person name="Hostetler J."/>
            <person name="Jackson J."/>
            <person name="May M.A."/>
            <person name="Miller R.H."/>
            <person name="Paralanov V."/>
            <person name="Radune D."/>
            <person name="Szczypinski B."/>
            <person name="Brown D.R."/>
        </authorList>
    </citation>
    <scope>NUCLEOTIDE SEQUENCE [LARGE SCALE GENOMIC DNA]</scope>
    <source>
        <strain evidence="10 11">A21JP2</strain>
    </source>
</reference>
<comment type="caution">
    <text evidence="7">Lacks conserved residue(s) required for the propagation of feature annotation.</text>
</comment>
<dbReference type="GO" id="GO:0004342">
    <property type="term" value="F:glucosamine-6-phosphate deaminase activity"/>
    <property type="evidence" value="ECO:0007669"/>
    <property type="project" value="UniProtKB-UniRule"/>
</dbReference>
<feature type="domain" description="Glucosamine/galactosamine-6-phosphate isomerase" evidence="8">
    <location>
        <begin position="195"/>
        <end position="407"/>
    </location>
</feature>
<feature type="site" description="Part of the allosteric site" evidence="7">
    <location>
        <position position="341"/>
    </location>
</feature>
<dbReference type="Proteomes" id="UP000004757">
    <property type="component" value="Unassembled WGS sequence"/>
</dbReference>
<feature type="site" description="Part of the allosteric site" evidence="7">
    <location>
        <position position="344"/>
    </location>
</feature>
<dbReference type="EMBL" id="ADNC01000033">
    <property type="protein sequence ID" value="EFF41075.1"/>
    <property type="molecule type" value="Genomic_DNA"/>
</dbReference>
<dbReference type="InterPro" id="IPR004547">
    <property type="entry name" value="Glucosamine6P_isomerase"/>
</dbReference>
<evidence type="ECO:0000259" key="9">
    <source>
        <dbReference type="Pfam" id="PF01979"/>
    </source>
</evidence>
<keyword evidence="3 7" id="KW-0119">Carbohydrate metabolism</keyword>
<feature type="active site" description="For ring-opening step" evidence="7">
    <location>
        <position position="331"/>
    </location>
</feature>
<keyword evidence="7" id="KW-0021">Allosteric enzyme</keyword>
<dbReference type="Pfam" id="PF01979">
    <property type="entry name" value="Amidohydro_1"/>
    <property type="match status" value="1"/>
</dbReference>
<dbReference type="eggNOG" id="COG0363">
    <property type="taxonomic scope" value="Bacteria"/>
</dbReference>
<dbReference type="EC" id="3.5.99.6" evidence="7"/>
<comment type="function">
    <text evidence="4 7">Catalyzes the reversible isomerization-deamination of glucosamine 6-phosphate (GlcN6P) to form fructose 6-phosphate (Fru6P) and ammonium ion.</text>
</comment>
<evidence type="ECO:0000256" key="4">
    <source>
        <dbReference type="ARBA" id="ARBA00055188"/>
    </source>
</evidence>
<dbReference type="PROSITE" id="PS01161">
    <property type="entry name" value="GLC_GALNAC_ISOMERASE"/>
    <property type="match status" value="1"/>
</dbReference>
<protein>
    <recommendedName>
        <fullName evidence="7">Glucosamine-6-phosphate deaminase</fullName>
        <ecNumber evidence="7">3.5.99.6</ecNumber>
    </recommendedName>
    <alternativeName>
        <fullName evidence="7">GlcN6P deaminase</fullName>
        <shortName evidence="7">GNPDA</shortName>
    </alternativeName>
    <alternativeName>
        <fullName evidence="7">Glucosamine-6-phosphate isomerase</fullName>
    </alternativeName>
</protein>
<dbReference type="GO" id="GO:0042802">
    <property type="term" value="F:identical protein binding"/>
    <property type="evidence" value="ECO:0007669"/>
    <property type="project" value="TreeGrafter"/>
</dbReference>
<evidence type="ECO:0000256" key="2">
    <source>
        <dbReference type="ARBA" id="ARBA00022801"/>
    </source>
</evidence>
<evidence type="ECO:0000313" key="10">
    <source>
        <dbReference type="EMBL" id="EFF41075.1"/>
    </source>
</evidence>
<dbReference type="FunFam" id="3.40.50.1360:FF:000002">
    <property type="entry name" value="Glucosamine-6-phosphate deaminase"/>
    <property type="match status" value="1"/>
</dbReference>
<evidence type="ECO:0000259" key="8">
    <source>
        <dbReference type="Pfam" id="PF01182"/>
    </source>
</evidence>
<dbReference type="AlphaFoldDB" id="D4XX52"/>
<dbReference type="InterPro" id="IPR032466">
    <property type="entry name" value="Metal_Hydrolase"/>
</dbReference>
<keyword evidence="2 7" id="KW-0378">Hydrolase</keyword>
<dbReference type="SUPFAM" id="SSF51556">
    <property type="entry name" value="Metallo-dependent hydrolases"/>
    <property type="match status" value="1"/>
</dbReference>
<feature type="domain" description="Amidohydrolase-related" evidence="9">
    <location>
        <begin position="3"/>
        <end position="172"/>
    </location>
</feature>
<sequence>MQAGILHSTHLFNAMSKLDQRNPNAVGAILIHPEMSCEIIADGYHVHPDLYKLLMRDKPVDKIVLITDGLKPTEQQEGPFFANGEEVIFHDGVFHRKMDDVIAGSSLTIIRGIENLVSYGFSLEDAVKTASFNPANVMRYRNKGAIIPGHDADLSVFDEHFNIMAVIINGRIKKNLYWLKGKYMRLIIHRDYAGMCSWTADYIAKRIAKFAPAEGNPFVLGLPTGSSPLGVYKELIKKSKDGKTSFKQVVTFNMDEYVGLKADHPQSYARFMKDNFFDSIDIDPKNTHVLNGMAPDLEKECADYEKAIKAHGGIELFLGGMGKDGHIAFNEPGSSLHSRTRIKTLTNDTRIVNARFFDNDPAKVPATALTVGVGTVMDAREVVILVSGYQKARALRAVVEEGLNHMWTLSCLQMHPRAIIVCDEEATDELKVGTVRYFRDIERENI</sequence>
<comment type="catalytic activity">
    <reaction evidence="1 7">
        <text>alpha-D-glucosamine 6-phosphate + H2O = beta-D-fructose 6-phosphate + NH4(+)</text>
        <dbReference type="Rhea" id="RHEA:12172"/>
        <dbReference type="ChEBI" id="CHEBI:15377"/>
        <dbReference type="ChEBI" id="CHEBI:28938"/>
        <dbReference type="ChEBI" id="CHEBI:57634"/>
        <dbReference type="ChEBI" id="CHEBI:75989"/>
        <dbReference type="EC" id="3.5.99.6"/>
    </reaction>
</comment>
<evidence type="ECO:0000256" key="3">
    <source>
        <dbReference type="ARBA" id="ARBA00023277"/>
    </source>
</evidence>
<dbReference type="InterPro" id="IPR037171">
    <property type="entry name" value="NagB/RpiA_transferase-like"/>
</dbReference>
<feature type="site" description="Part of the allosteric site" evidence="7">
    <location>
        <position position="334"/>
    </location>
</feature>
<evidence type="ECO:0000256" key="1">
    <source>
        <dbReference type="ARBA" id="ARBA00000644"/>
    </source>
</evidence>
<evidence type="ECO:0000256" key="5">
    <source>
        <dbReference type="ARBA" id="ARBA00060525"/>
    </source>
</evidence>
<dbReference type="Gene3D" id="3.20.20.140">
    <property type="entry name" value="Metal-dependent hydrolases"/>
    <property type="match status" value="1"/>
</dbReference>
<feature type="active site" description="For ring-opening step" evidence="7">
    <location>
        <position position="324"/>
    </location>
</feature>
<dbReference type="PANTHER" id="PTHR11280">
    <property type="entry name" value="GLUCOSAMINE-6-PHOSPHATE ISOMERASE"/>
    <property type="match status" value="1"/>
</dbReference>
<dbReference type="SUPFAM" id="SSF100950">
    <property type="entry name" value="NagB/RpiA/CoA transferase-like"/>
    <property type="match status" value="1"/>
</dbReference>
<feature type="active site" description="Proton acceptor; for ring-opening step" evidence="7">
    <location>
        <position position="326"/>
    </location>
</feature>
<evidence type="ECO:0000256" key="6">
    <source>
        <dbReference type="ARBA" id="ARBA00061194"/>
    </source>
</evidence>
<comment type="caution">
    <text evidence="10">The sequence shown here is derived from an EMBL/GenBank/DDBJ whole genome shotgun (WGS) entry which is preliminary data.</text>
</comment>
<dbReference type="Pfam" id="PF01182">
    <property type="entry name" value="Glucosamine_iso"/>
    <property type="match status" value="1"/>
</dbReference>
<organism evidence="10 11">
    <name type="scientific">Mycoplasmopsis alligatoris A21JP2</name>
    <dbReference type="NCBI Taxonomy" id="747682"/>
    <lineage>
        <taxon>Bacteria</taxon>
        <taxon>Bacillati</taxon>
        <taxon>Mycoplasmatota</taxon>
        <taxon>Mycoplasmoidales</taxon>
        <taxon>Metamycoplasmataceae</taxon>
        <taxon>Mycoplasmopsis</taxon>
    </lineage>
</organism>
<dbReference type="InterPro" id="IPR006148">
    <property type="entry name" value="Glc/Gal-6P_isomerase"/>
</dbReference>
<dbReference type="HAMAP" id="MF_01241">
    <property type="entry name" value="GlcN6P_deamin"/>
    <property type="match status" value="1"/>
</dbReference>
<dbReference type="GO" id="GO:0019262">
    <property type="term" value="P:N-acetylneuraminate catabolic process"/>
    <property type="evidence" value="ECO:0007669"/>
    <property type="project" value="UniProtKB-UniRule"/>
</dbReference>
<gene>
    <name evidence="7 10" type="primary">nagB</name>
    <name evidence="10" type="ORF">MALL_0848</name>
</gene>
<dbReference type="Gene3D" id="2.30.40.10">
    <property type="entry name" value="Urease, subunit C, domain 1"/>
    <property type="match status" value="1"/>
</dbReference>
<dbReference type="GO" id="GO:0005829">
    <property type="term" value="C:cytosol"/>
    <property type="evidence" value="ECO:0007669"/>
    <property type="project" value="UniProtKB-ARBA"/>
</dbReference>
<dbReference type="Gene3D" id="3.40.50.1360">
    <property type="match status" value="1"/>
</dbReference>
<dbReference type="GO" id="GO:0006046">
    <property type="term" value="P:N-acetylglucosamine catabolic process"/>
    <property type="evidence" value="ECO:0007669"/>
    <property type="project" value="UniProtKB-UniRule"/>
</dbReference>
<dbReference type="STRING" id="747682.MALL_0848"/>
<dbReference type="NCBIfam" id="TIGR00502">
    <property type="entry name" value="nagB"/>
    <property type="match status" value="1"/>
</dbReference>
<dbReference type="SUPFAM" id="SSF51338">
    <property type="entry name" value="Composite domain of metallo-dependent hydrolases"/>
    <property type="match status" value="1"/>
</dbReference>
<accession>D4XX52</accession>
<feature type="active site" description="Proton acceptor; for enolization step" evidence="7">
    <location>
        <position position="255"/>
    </location>
</feature>